<dbReference type="AlphaFoldDB" id="A0AAX3W440"/>
<protein>
    <submittedName>
        <fullName evidence="1">Uncharacterized protein</fullName>
    </submittedName>
</protein>
<reference evidence="1" key="1">
    <citation type="journal article" date="2023" name="Antibiotics">
        <title>Prevalence and Molecular Characterization of Methicillin-Resistant Staphylococci (MRS) and Mammaliicocci (MRM) in Dromedary Camels from Algeria: First Detection of SCCmec-mecC Hybrid in Methicillin-Resistant Mammaliicoccus lentus.</title>
        <authorList>
            <person name="Belhout C."/>
            <person name="Boyen F."/>
            <person name="Vereecke N."/>
            <person name="Theuns S."/>
            <person name="Taibi N."/>
            <person name="Stegger M."/>
            <person name="de la Fe-Rodriguez P.Y."/>
            <person name="Bouayad L."/>
            <person name="Elgroud R."/>
            <person name="Butaye P."/>
        </authorList>
    </citation>
    <scope>NUCLEOTIDE SEQUENCE</scope>
    <source>
        <strain evidence="1">7048</strain>
    </source>
</reference>
<proteinExistence type="predicted"/>
<evidence type="ECO:0000313" key="2">
    <source>
        <dbReference type="Proteomes" id="UP001223261"/>
    </source>
</evidence>
<dbReference type="EMBL" id="CP118848">
    <property type="protein sequence ID" value="WHI60132.1"/>
    <property type="molecule type" value="Genomic_DNA"/>
</dbReference>
<gene>
    <name evidence="1" type="ORF">PYH69_00330</name>
</gene>
<dbReference type="RefSeq" id="WP_282862350.1">
    <property type="nucleotide sequence ID" value="NZ_CP118848.1"/>
</dbReference>
<sequence length="259" mass="31027">MVNKPKVYEEFFYKVDNKTMDIEDLNAYIEKDYRNINKYRGQMFCPECKVAELTYISKTTTRCAHLKKIPSSNHYSNCTYKYEYIHQNLLIKYIENLNYNQVQDKLNAIMNMLFNSKVNKNIENKNNSKTNDDLANPNLVPDITKKQRDFKAIRRKKLQGWIDKSYESDLYLFYGEVKLSVEEKTSKNNTNFKFNILTLYTKNKFGEWKFRATIYRHNIKDKINEESIYQIALIGRFKIDKKYPKINLINNNAIKFELI</sequence>
<name>A0AAX3W440_MAMLE</name>
<dbReference type="Proteomes" id="UP001223261">
    <property type="component" value="Chromosome"/>
</dbReference>
<evidence type="ECO:0000313" key="1">
    <source>
        <dbReference type="EMBL" id="WHI60132.1"/>
    </source>
</evidence>
<accession>A0AAX3W440</accession>
<organism evidence="1 2">
    <name type="scientific">Mammaliicoccus lentus</name>
    <name type="common">Staphylococcus lentus</name>
    <dbReference type="NCBI Taxonomy" id="42858"/>
    <lineage>
        <taxon>Bacteria</taxon>
        <taxon>Bacillati</taxon>
        <taxon>Bacillota</taxon>
        <taxon>Bacilli</taxon>
        <taxon>Bacillales</taxon>
        <taxon>Staphylococcaceae</taxon>
        <taxon>Mammaliicoccus</taxon>
    </lineage>
</organism>